<dbReference type="InParanoid" id="H6QNX5"/>
<feature type="region of interest" description="Disordered" evidence="1">
    <location>
        <begin position="1"/>
        <end position="36"/>
    </location>
</feature>
<dbReference type="Proteomes" id="UP000008783">
    <property type="component" value="Unassembled WGS sequence"/>
</dbReference>
<feature type="compositionally biased region" description="Polar residues" evidence="1">
    <location>
        <begin position="476"/>
        <end position="489"/>
    </location>
</feature>
<feature type="region of interest" description="Disordered" evidence="1">
    <location>
        <begin position="407"/>
        <end position="437"/>
    </location>
</feature>
<feature type="region of interest" description="Disordered" evidence="1">
    <location>
        <begin position="453"/>
        <end position="631"/>
    </location>
</feature>
<dbReference type="RefSeq" id="XP_003890762.1">
    <property type="nucleotide sequence ID" value="XM_003890713.1"/>
</dbReference>
<dbReference type="VEuPathDB" id="FungiDB:PGTG_20571"/>
<proteinExistence type="predicted"/>
<feature type="region of interest" description="Disordered" evidence="1">
    <location>
        <begin position="201"/>
        <end position="222"/>
    </location>
</feature>
<feature type="compositionally biased region" description="Basic and acidic residues" evidence="1">
    <location>
        <begin position="612"/>
        <end position="631"/>
    </location>
</feature>
<feature type="compositionally biased region" description="Basic and acidic residues" evidence="1">
    <location>
        <begin position="568"/>
        <end position="604"/>
    </location>
</feature>
<dbReference type="AlphaFoldDB" id="H6QNX5"/>
<feature type="compositionally biased region" description="Basic and acidic residues" evidence="1">
    <location>
        <begin position="537"/>
        <end position="548"/>
    </location>
</feature>
<keyword evidence="3" id="KW-1185">Reference proteome</keyword>
<accession>H6QNX5</accession>
<feature type="compositionally biased region" description="Acidic residues" evidence="1">
    <location>
        <begin position="453"/>
        <end position="465"/>
    </location>
</feature>
<feature type="region of interest" description="Disordered" evidence="1">
    <location>
        <begin position="648"/>
        <end position="705"/>
    </location>
</feature>
<dbReference type="KEGG" id="pgr:PGTG_20571"/>
<evidence type="ECO:0000313" key="3">
    <source>
        <dbReference type="Proteomes" id="UP000008783"/>
    </source>
</evidence>
<feature type="compositionally biased region" description="Low complexity" evidence="1">
    <location>
        <begin position="412"/>
        <end position="432"/>
    </location>
</feature>
<name>H6QNX5_PUCGT</name>
<sequence>MGGITLRGAMDNLYTPDEPPPEHTSHYHDPTGFQPLYSRLNHQNTGVWSETAGTQQSQHPVPGELNHTRYGHTPVNQQGGNFSVAPVNLGTRTAASVPRGPALGQGRLTHTASETYSHHANTGIQSGHYEARTQAPQSNTGIQSGNYEASTQAPHLQQQSVQFTQGTPATTFRPDLQINDPHTAPLPPVVDPALPPVHPPAATIRPATGVGRTRKPKRSPEEMRIAQVVAAEKRARRFQMQAEKAADARQKQATNAANKLIKAQKAASATPRPTWNEEQTLELLNYVRMVKEDHSQTRVTGGFIPFGKYFAAYTGREDAFPLLESISTATRLAKYRAVMDKWKRVKDVVDRSGAGGLSSALEAGGVSLEVWDLILDMHGDNPAATGDGLTSSYADYESLLQEEVISETSEVDGSSFSDDAGADSPPATPAASKGRQTKYQRLCAGLTPAELALDADSDSGSDLPEELVRRPEATVPSASTPVGPTTVHTVQAAVGTPASTPGGARKGSKGKAKSSTSKALISWPPAEGGSVPRRRGRTEEKAKEEDHAGTGMLVMMHKAQEASAAWAAEDRQQRMEERTRQDTLRSEERQERQAELRSLERLRGQELQAAAKRAEEKEAERAEAVRQADEDRHLLRQQARLDRELADHQMQMDRQAAQLRATEAAEDRKREREEAVARKAEERKREDEREERAERQQQSRQLFEMAMLKAMGLSIALPDGSPRAGGSGGQGP</sequence>
<evidence type="ECO:0000256" key="1">
    <source>
        <dbReference type="SAM" id="MobiDB-lite"/>
    </source>
</evidence>
<protein>
    <submittedName>
        <fullName evidence="2">Uncharacterized protein</fullName>
    </submittedName>
</protein>
<evidence type="ECO:0000313" key="2">
    <source>
        <dbReference type="EMBL" id="EHS62445.1"/>
    </source>
</evidence>
<organism evidence="2 3">
    <name type="scientific">Puccinia graminis f. sp. tritici (strain CRL 75-36-700-3 / race SCCL)</name>
    <name type="common">Black stem rust fungus</name>
    <dbReference type="NCBI Taxonomy" id="418459"/>
    <lineage>
        <taxon>Eukaryota</taxon>
        <taxon>Fungi</taxon>
        <taxon>Dikarya</taxon>
        <taxon>Basidiomycota</taxon>
        <taxon>Pucciniomycotina</taxon>
        <taxon>Pucciniomycetes</taxon>
        <taxon>Pucciniales</taxon>
        <taxon>Pucciniaceae</taxon>
        <taxon>Puccinia</taxon>
    </lineage>
</organism>
<gene>
    <name evidence="2" type="ORF">PGTG_20571</name>
</gene>
<feature type="compositionally biased region" description="Basic and acidic residues" evidence="1">
    <location>
        <begin position="663"/>
        <end position="697"/>
    </location>
</feature>
<dbReference type="OrthoDB" id="2510773at2759"/>
<reference evidence="3" key="1">
    <citation type="journal article" date="2011" name="Proc. Natl. Acad. Sci. U.S.A.">
        <title>Obligate biotrophy features unraveled by the genomic analysis of rust fungi.</title>
        <authorList>
            <person name="Duplessis S."/>
            <person name="Cuomo C.A."/>
            <person name="Lin Y.-C."/>
            <person name="Aerts A."/>
            <person name="Tisserant E."/>
            <person name="Veneault-Fourrey C."/>
            <person name="Joly D.L."/>
            <person name="Hacquard S."/>
            <person name="Amselem J."/>
            <person name="Cantarel B.L."/>
            <person name="Chiu R."/>
            <person name="Coutinho P.M."/>
            <person name="Feau N."/>
            <person name="Field M."/>
            <person name="Frey P."/>
            <person name="Gelhaye E."/>
            <person name="Goldberg J."/>
            <person name="Grabherr M.G."/>
            <person name="Kodira C.D."/>
            <person name="Kohler A."/>
            <person name="Kuees U."/>
            <person name="Lindquist E.A."/>
            <person name="Lucas S.M."/>
            <person name="Mago R."/>
            <person name="Mauceli E."/>
            <person name="Morin E."/>
            <person name="Murat C."/>
            <person name="Pangilinan J.L."/>
            <person name="Park R."/>
            <person name="Pearson M."/>
            <person name="Quesneville H."/>
            <person name="Rouhier N."/>
            <person name="Sakthikumar S."/>
            <person name="Salamov A.A."/>
            <person name="Schmutz J."/>
            <person name="Selles B."/>
            <person name="Shapiro H."/>
            <person name="Tanguay P."/>
            <person name="Tuskan G.A."/>
            <person name="Henrissat B."/>
            <person name="Van de Peer Y."/>
            <person name="Rouze P."/>
            <person name="Ellis J.G."/>
            <person name="Dodds P.N."/>
            <person name="Schein J.E."/>
            <person name="Zhong S."/>
            <person name="Hamelin R.C."/>
            <person name="Grigoriev I.V."/>
            <person name="Szabo L.J."/>
            <person name="Martin F."/>
        </authorList>
    </citation>
    <scope>NUCLEOTIDE SEQUENCE [LARGE SCALE GENOMIC DNA]</scope>
    <source>
        <strain evidence="3">CRL 75-36-700-3 / race SCCL</strain>
    </source>
</reference>
<dbReference type="EMBL" id="DS178262">
    <property type="protein sequence ID" value="EHS62445.1"/>
    <property type="molecule type" value="Genomic_DNA"/>
</dbReference>
<dbReference type="GeneID" id="13542572"/>
<dbReference type="HOGENOM" id="CLU_023058_0_0_1"/>
<feature type="compositionally biased region" description="Basic and acidic residues" evidence="1">
    <location>
        <begin position="20"/>
        <end position="29"/>
    </location>
</feature>
<dbReference type="STRING" id="418459.H6QNX5"/>